<organism evidence="3 4">
    <name type="scientific">Marinifilum breve</name>
    <dbReference type="NCBI Taxonomy" id="2184082"/>
    <lineage>
        <taxon>Bacteria</taxon>
        <taxon>Pseudomonadati</taxon>
        <taxon>Bacteroidota</taxon>
        <taxon>Bacteroidia</taxon>
        <taxon>Marinilabiliales</taxon>
        <taxon>Marinifilaceae</taxon>
    </lineage>
</organism>
<feature type="domain" description="Bacteroidetes PKD-like" evidence="2">
    <location>
        <begin position="32"/>
        <end position="98"/>
    </location>
</feature>
<name>A0A2V3ZTP3_9BACT</name>
<dbReference type="OrthoDB" id="975810at2"/>
<keyword evidence="1" id="KW-0732">Signal</keyword>
<evidence type="ECO:0000313" key="4">
    <source>
        <dbReference type="Proteomes" id="UP000248079"/>
    </source>
</evidence>
<evidence type="ECO:0000256" key="1">
    <source>
        <dbReference type="SAM" id="SignalP"/>
    </source>
</evidence>
<dbReference type="AlphaFoldDB" id="A0A2V3ZTP3"/>
<dbReference type="RefSeq" id="WP_110362536.1">
    <property type="nucleotide sequence ID" value="NZ_QFLI01000010.1"/>
</dbReference>
<dbReference type="InterPro" id="IPR013783">
    <property type="entry name" value="Ig-like_fold"/>
</dbReference>
<protein>
    <submittedName>
        <fullName evidence="3">Cell surface protein</fullName>
    </submittedName>
</protein>
<dbReference type="InterPro" id="IPR035986">
    <property type="entry name" value="PKD_dom_sf"/>
</dbReference>
<evidence type="ECO:0000259" key="2">
    <source>
        <dbReference type="Pfam" id="PF16820"/>
    </source>
</evidence>
<feature type="signal peptide" evidence="1">
    <location>
        <begin position="1"/>
        <end position="22"/>
    </location>
</feature>
<dbReference type="Proteomes" id="UP000248079">
    <property type="component" value="Unassembled WGS sequence"/>
</dbReference>
<proteinExistence type="predicted"/>
<dbReference type="EMBL" id="QFLI01000010">
    <property type="protein sequence ID" value="PXX97082.1"/>
    <property type="molecule type" value="Genomic_DNA"/>
</dbReference>
<sequence>MKKTILNGVLLLLCSMVLCLHSCDDDDVEALPPTIGLEGDNVSFNVKIGKTLNISPVYKFAEDAVFAWKIDGKIVSTSPALEYEAKELGDKFLTLDVVNSVGSAFLEMKISIVDLILPKISINIPENGFTIVKGSNLDLKPNVENGDNSTYSWSIDGQEKATTKDYSFSSAEVGDFTLTIKVTNEDGSDQISIPIKVCNAEDLPFSWVFDQTEYNMSKGRTIRLKAYDISNAFGGEFIWTVDGKEEQKGELDWYAFSSSEQGKHTVSVTMKNDFAQVTQNLIVNVCAPEGTYKRQASSAISSSWNKVYSFLPAPGQFVNENYNVYTNEEAVQYAEERLQIGGYVSLGGFGGSIVLGFDHSIENDGDYNIQIKGNSFKGSSEPGIVWVMQDENGDGLPNDTWYELKGSDTESSSTIKDYAVTYYKPKSPGLPVQWTDNQGNNGCVDYLGSFHTQDYYYPLWVETESYTLRGTRLEAKTKEVSPGYWENDEFEWGYVDNYSSVDRLTNDDNQYAGANGNHFKISNAIKYDGSPANLKYIDFVKVVVGVNTKAGWLGEMSTEVFGVNDFNLIKK</sequence>
<dbReference type="SUPFAM" id="SSF49299">
    <property type="entry name" value="PKD domain"/>
    <property type="match status" value="1"/>
</dbReference>
<reference evidence="3 4" key="1">
    <citation type="submission" date="2018-05" db="EMBL/GenBank/DDBJ databases">
        <title>Marinifilum breve JC075T sp. nov., a marine bacterium isolated from Yongle Blue Hole in the South China Sea.</title>
        <authorList>
            <person name="Fu T."/>
        </authorList>
    </citation>
    <scope>NUCLEOTIDE SEQUENCE [LARGE SCALE GENOMIC DNA]</scope>
    <source>
        <strain evidence="3 4">JC075</strain>
    </source>
</reference>
<keyword evidence="4" id="KW-1185">Reference proteome</keyword>
<dbReference type="InterPro" id="IPR041696">
    <property type="entry name" value="PKD_3"/>
</dbReference>
<feature type="domain" description="Bacteroidetes PKD-like" evidence="2">
    <location>
        <begin position="118"/>
        <end position="184"/>
    </location>
</feature>
<accession>A0A2V3ZTP3</accession>
<comment type="caution">
    <text evidence="3">The sequence shown here is derived from an EMBL/GenBank/DDBJ whole genome shotgun (WGS) entry which is preliminary data.</text>
</comment>
<dbReference type="Gene3D" id="2.60.40.10">
    <property type="entry name" value="Immunoglobulins"/>
    <property type="match status" value="1"/>
</dbReference>
<evidence type="ECO:0000313" key="3">
    <source>
        <dbReference type="EMBL" id="PXX97082.1"/>
    </source>
</evidence>
<dbReference type="Pfam" id="PF16820">
    <property type="entry name" value="PKD_3"/>
    <property type="match status" value="2"/>
</dbReference>
<feature type="chain" id="PRO_5015876772" evidence="1">
    <location>
        <begin position="23"/>
        <end position="571"/>
    </location>
</feature>
<gene>
    <name evidence="3" type="ORF">DF185_18850</name>
</gene>